<gene>
    <name evidence="1" type="ORF">EVAR_29987_1</name>
</gene>
<protein>
    <submittedName>
        <fullName evidence="1">Uncharacterized protein</fullName>
    </submittedName>
</protein>
<accession>A0A4C1VJA7</accession>
<evidence type="ECO:0000313" key="1">
    <source>
        <dbReference type="EMBL" id="GBP37785.1"/>
    </source>
</evidence>
<keyword evidence="2" id="KW-1185">Reference proteome</keyword>
<dbReference type="EMBL" id="BGZK01000338">
    <property type="protein sequence ID" value="GBP37785.1"/>
    <property type="molecule type" value="Genomic_DNA"/>
</dbReference>
<reference evidence="1 2" key="1">
    <citation type="journal article" date="2019" name="Commun. Biol.">
        <title>The bagworm genome reveals a unique fibroin gene that provides high tensile strength.</title>
        <authorList>
            <person name="Kono N."/>
            <person name="Nakamura H."/>
            <person name="Ohtoshi R."/>
            <person name="Tomita M."/>
            <person name="Numata K."/>
            <person name="Arakawa K."/>
        </authorList>
    </citation>
    <scope>NUCLEOTIDE SEQUENCE [LARGE SCALE GENOMIC DNA]</scope>
</reference>
<dbReference type="Proteomes" id="UP000299102">
    <property type="component" value="Unassembled WGS sequence"/>
</dbReference>
<organism evidence="1 2">
    <name type="scientific">Eumeta variegata</name>
    <name type="common">Bagworm moth</name>
    <name type="synonym">Eumeta japonica</name>
    <dbReference type="NCBI Taxonomy" id="151549"/>
    <lineage>
        <taxon>Eukaryota</taxon>
        <taxon>Metazoa</taxon>
        <taxon>Ecdysozoa</taxon>
        <taxon>Arthropoda</taxon>
        <taxon>Hexapoda</taxon>
        <taxon>Insecta</taxon>
        <taxon>Pterygota</taxon>
        <taxon>Neoptera</taxon>
        <taxon>Endopterygota</taxon>
        <taxon>Lepidoptera</taxon>
        <taxon>Glossata</taxon>
        <taxon>Ditrysia</taxon>
        <taxon>Tineoidea</taxon>
        <taxon>Psychidae</taxon>
        <taxon>Oiketicinae</taxon>
        <taxon>Eumeta</taxon>
    </lineage>
</organism>
<dbReference type="AlphaFoldDB" id="A0A4C1VJA7"/>
<evidence type="ECO:0000313" key="2">
    <source>
        <dbReference type="Proteomes" id="UP000299102"/>
    </source>
</evidence>
<sequence>MQEVPGSMLTKSELTDRDKRAYGTLEGTWSPPATDIRNPKEITSALPIFSKEFCFTRQKIMHEAYGGRTPVIDMVMLVFPAIGKMVEISGRNKVCNIGILSVDTSSDVQLDGSLMGKTRLKNHLDYSNLLFHLSAASVRKPTVSDFHAAERKTPPGGDPIARNWRVITQLWDFFALQFR</sequence>
<proteinExistence type="predicted"/>
<comment type="caution">
    <text evidence="1">The sequence shown here is derived from an EMBL/GenBank/DDBJ whole genome shotgun (WGS) entry which is preliminary data.</text>
</comment>
<dbReference type="OrthoDB" id="9997853at2759"/>
<name>A0A4C1VJA7_EUMVA</name>